<dbReference type="SUPFAM" id="SSF53098">
    <property type="entry name" value="Ribonuclease H-like"/>
    <property type="match status" value="1"/>
</dbReference>
<evidence type="ECO:0000313" key="3">
    <source>
        <dbReference type="Proteomes" id="UP001165121"/>
    </source>
</evidence>
<dbReference type="PANTHER" id="PTHR45835:SF99">
    <property type="entry name" value="CHROMO DOMAIN-CONTAINING PROTEIN-RELATED"/>
    <property type="match status" value="1"/>
</dbReference>
<name>A0A9W7CUM7_9STRA</name>
<dbReference type="InterPro" id="IPR036397">
    <property type="entry name" value="RNaseH_sf"/>
</dbReference>
<evidence type="ECO:0000313" key="2">
    <source>
        <dbReference type="EMBL" id="GMF43882.1"/>
    </source>
</evidence>
<comment type="caution">
    <text evidence="2">The sequence shown here is derived from an EMBL/GenBank/DDBJ whole genome shotgun (WGS) entry which is preliminary data.</text>
</comment>
<organism evidence="2 3">
    <name type="scientific">Phytophthora fragariaefolia</name>
    <dbReference type="NCBI Taxonomy" id="1490495"/>
    <lineage>
        <taxon>Eukaryota</taxon>
        <taxon>Sar</taxon>
        <taxon>Stramenopiles</taxon>
        <taxon>Oomycota</taxon>
        <taxon>Peronosporomycetes</taxon>
        <taxon>Peronosporales</taxon>
        <taxon>Peronosporaceae</taxon>
        <taxon>Phytophthora</taxon>
    </lineage>
</organism>
<proteinExistence type="predicted"/>
<sequence length="214" mass="23493">MAIPFRDQDVMLCVKQPASMGSCVGVAQAQMQIHAASVPNATTVSAIKLDETTKKSFPKGYAKDPVYKKIWQSKQANEAYEVRGGLVFLKTEGNFGDCVCPTSGSFVWTKPTTCMMLPSWHTPESDSGKLQPTPLPEACWDVVFTDFITHLPVSDGFDAIMVVVDKLSKRPVYIPTHTTATAEDTAKLFFNSVIRHYGIPSTISDSDPTFTSKF</sequence>
<dbReference type="PROSITE" id="PS50994">
    <property type="entry name" value="INTEGRASE"/>
    <property type="match status" value="1"/>
</dbReference>
<dbReference type="GO" id="GO:0003676">
    <property type="term" value="F:nucleic acid binding"/>
    <property type="evidence" value="ECO:0007669"/>
    <property type="project" value="InterPro"/>
</dbReference>
<dbReference type="EMBL" id="BSXT01001599">
    <property type="protein sequence ID" value="GMF43882.1"/>
    <property type="molecule type" value="Genomic_DNA"/>
</dbReference>
<protein>
    <submittedName>
        <fullName evidence="2">Unnamed protein product</fullName>
    </submittedName>
</protein>
<dbReference type="Gene3D" id="3.30.420.10">
    <property type="entry name" value="Ribonuclease H-like superfamily/Ribonuclease H"/>
    <property type="match status" value="1"/>
</dbReference>
<dbReference type="InterPro" id="IPR012337">
    <property type="entry name" value="RNaseH-like_sf"/>
</dbReference>
<dbReference type="InterPro" id="IPR001584">
    <property type="entry name" value="Integrase_cat-core"/>
</dbReference>
<evidence type="ECO:0000259" key="1">
    <source>
        <dbReference type="PROSITE" id="PS50994"/>
    </source>
</evidence>
<dbReference type="OrthoDB" id="167591at2759"/>
<reference evidence="2" key="1">
    <citation type="submission" date="2023-04" db="EMBL/GenBank/DDBJ databases">
        <title>Phytophthora fragariaefolia NBRC 109709.</title>
        <authorList>
            <person name="Ichikawa N."/>
            <person name="Sato H."/>
            <person name="Tonouchi N."/>
        </authorList>
    </citation>
    <scope>NUCLEOTIDE SEQUENCE</scope>
    <source>
        <strain evidence="2">NBRC 109709</strain>
    </source>
</reference>
<dbReference type="PANTHER" id="PTHR45835">
    <property type="entry name" value="YALI0A06105P"/>
    <property type="match status" value="1"/>
</dbReference>
<dbReference type="AlphaFoldDB" id="A0A9W7CUM7"/>
<feature type="domain" description="Integrase catalytic" evidence="1">
    <location>
        <begin position="130"/>
        <end position="214"/>
    </location>
</feature>
<dbReference type="Proteomes" id="UP001165121">
    <property type="component" value="Unassembled WGS sequence"/>
</dbReference>
<keyword evidence="3" id="KW-1185">Reference proteome</keyword>
<dbReference type="GO" id="GO:0015074">
    <property type="term" value="P:DNA integration"/>
    <property type="evidence" value="ECO:0007669"/>
    <property type="project" value="InterPro"/>
</dbReference>
<accession>A0A9W7CUM7</accession>
<gene>
    <name evidence="2" type="ORF">Pfra01_001504200</name>
</gene>